<dbReference type="GO" id="GO:0005200">
    <property type="term" value="F:structural constituent of cytoskeleton"/>
    <property type="evidence" value="ECO:0007669"/>
    <property type="project" value="TreeGrafter"/>
</dbReference>
<evidence type="ECO:0000256" key="1">
    <source>
        <dbReference type="ARBA" id="ARBA00004245"/>
    </source>
</evidence>
<protein>
    <recommendedName>
        <fullName evidence="6">Arp2/3 complex 34 kDa subunit</fullName>
    </recommendedName>
</protein>
<evidence type="ECO:0000256" key="3">
    <source>
        <dbReference type="ARBA" id="ARBA00022490"/>
    </source>
</evidence>
<dbReference type="InterPro" id="IPR007188">
    <property type="entry name" value="ARPC2"/>
</dbReference>
<reference evidence="8" key="1">
    <citation type="journal article" date="2016" name="Genome Announc.">
        <title>Genome sequences of three species of Hanseniaspora isolated from spontaneous wine fermentations.</title>
        <authorList>
            <person name="Sternes P.R."/>
            <person name="Lee D."/>
            <person name="Kutyna D.R."/>
            <person name="Borneman A.R."/>
        </authorList>
    </citation>
    <scope>NUCLEOTIDE SEQUENCE [LARGE SCALE GENOMIC DNA]</scope>
    <source>
        <strain evidence="8">AWRI3579</strain>
    </source>
</reference>
<comment type="caution">
    <text evidence="7">The sequence shown here is derived from an EMBL/GenBank/DDBJ whole genome shotgun (WGS) entry which is preliminary data.</text>
</comment>
<dbReference type="PANTHER" id="PTHR12058">
    <property type="entry name" value="ARP2/3 COMPLEX 34 KDA SUBUNIT"/>
    <property type="match status" value="1"/>
</dbReference>
<evidence type="ECO:0000256" key="6">
    <source>
        <dbReference type="RuleBase" id="RU364015"/>
    </source>
</evidence>
<gene>
    <name evidence="7" type="ORF">AWRI3579_g4281</name>
</gene>
<dbReference type="GO" id="GO:0005885">
    <property type="term" value="C:Arp2/3 protein complex"/>
    <property type="evidence" value="ECO:0007669"/>
    <property type="project" value="InterPro"/>
</dbReference>
<evidence type="ECO:0000256" key="5">
    <source>
        <dbReference type="ARBA" id="ARBA00023212"/>
    </source>
</evidence>
<comment type="similarity">
    <text evidence="2 6">Belongs to the ARPC2 family.</text>
</comment>
<dbReference type="GO" id="GO:0051015">
    <property type="term" value="F:actin filament binding"/>
    <property type="evidence" value="ECO:0007669"/>
    <property type="project" value="TreeGrafter"/>
</dbReference>
<dbReference type="FunCoup" id="A0A1E5R1Z1">
    <property type="interactions" value="751"/>
</dbReference>
<evidence type="ECO:0000313" key="8">
    <source>
        <dbReference type="Proteomes" id="UP000095728"/>
    </source>
</evidence>
<dbReference type="EMBL" id="LPNM01000011">
    <property type="protein sequence ID" value="OEJ80919.1"/>
    <property type="molecule type" value="Genomic_DNA"/>
</dbReference>
<comment type="subcellular location">
    <subcellularLocation>
        <location evidence="1 6">Cytoplasm</location>
        <location evidence="1 6">Cytoskeleton</location>
    </subcellularLocation>
</comment>
<dbReference type="GO" id="GO:0006897">
    <property type="term" value="P:endocytosis"/>
    <property type="evidence" value="ECO:0007669"/>
    <property type="project" value="UniProtKB-ARBA"/>
</dbReference>
<proteinExistence type="inferred from homology"/>
<dbReference type="InterPro" id="IPR034666">
    <property type="entry name" value="ARPC2/4"/>
</dbReference>
<dbReference type="Proteomes" id="UP000095728">
    <property type="component" value="Unassembled WGS sequence"/>
</dbReference>
<keyword evidence="4 6" id="KW-0009">Actin-binding</keyword>
<evidence type="ECO:0000256" key="4">
    <source>
        <dbReference type="ARBA" id="ARBA00023203"/>
    </source>
</evidence>
<dbReference type="Gene3D" id="3.30.1460.20">
    <property type="match status" value="2"/>
</dbReference>
<dbReference type="Pfam" id="PF04045">
    <property type="entry name" value="P34-Arc"/>
    <property type="match status" value="1"/>
</dbReference>
<dbReference type="SUPFAM" id="SSF69645">
    <property type="entry name" value="Arp2/3 complex subunits"/>
    <property type="match status" value="2"/>
</dbReference>
<organism evidence="7 8">
    <name type="scientific">Hanseniaspora osmophila</name>
    <dbReference type="NCBI Taxonomy" id="56408"/>
    <lineage>
        <taxon>Eukaryota</taxon>
        <taxon>Fungi</taxon>
        <taxon>Dikarya</taxon>
        <taxon>Ascomycota</taxon>
        <taxon>Saccharomycotina</taxon>
        <taxon>Saccharomycetes</taxon>
        <taxon>Saccharomycodales</taxon>
        <taxon>Saccharomycodaceae</taxon>
        <taxon>Hanseniaspora</taxon>
    </lineage>
</organism>
<dbReference type="FunFam" id="3.30.1460.20:FF:000009">
    <property type="entry name" value="Arp2/3 complex 34 kDa subunit"/>
    <property type="match status" value="1"/>
</dbReference>
<dbReference type="STRING" id="56408.A0A1E5R1Z1"/>
<comment type="subunit">
    <text evidence="6">Component of the Arp2/3 complex.</text>
</comment>
<keyword evidence="8" id="KW-1185">Reference proteome</keyword>
<dbReference type="AlphaFoldDB" id="A0A1E5R1Z1"/>
<evidence type="ECO:0000313" key="7">
    <source>
        <dbReference type="EMBL" id="OEJ80919.1"/>
    </source>
</evidence>
<comment type="function">
    <text evidence="6">Functions as actin-binding component of the Arp2/3 complex which is involved in regulation of actin polymerization and together with an activating nucleation-promoting factor (NPF) mediates the formation of branched actin networks.</text>
</comment>
<dbReference type="InParanoid" id="A0A1E5R1Z1"/>
<dbReference type="OrthoDB" id="148331at2759"/>
<sequence>MLHLPSNNLLLQKTINEAIEAYAQGKPIILDRIVSDFDHTTFHVSTPETNNGDIDREQLLLSITTRAWASILNTTNATLPKLQEFLLAKLQLPANVASLPQQVEQGYDFTVALNLSALAVEHLDTLSLLKVYILSYPFQFAIEEFVQLSNAIVDEAEEGIKQSEKIYRIDYRNDESFYIRSSSDRITVCFQTTFQDETDQIFGKVFIQEFVDSRKRNRSIQSSPQVLYSNEPPLEIKSEVKSLSPTKNNNNFITFVLFPRHLSNPELQFKTISTLCLFRNYFHYHIKCSKAYLHSRMRYRVGTFVKVLNRAKVEKADDESESAGTKKDLERRTFTGKKMVY</sequence>
<keyword evidence="5 6" id="KW-0206">Cytoskeleton</keyword>
<dbReference type="PANTHER" id="PTHR12058:SF0">
    <property type="entry name" value="ACTIN-RELATED PROTEIN 2_3 COMPLEX SUBUNIT 2"/>
    <property type="match status" value="1"/>
</dbReference>
<keyword evidence="3 6" id="KW-0963">Cytoplasm</keyword>
<dbReference type="GO" id="GO:0030041">
    <property type="term" value="P:actin filament polymerization"/>
    <property type="evidence" value="ECO:0007669"/>
    <property type="project" value="InterPro"/>
</dbReference>
<name>A0A1E5R1Z1_9ASCO</name>
<accession>A0A1E5R1Z1</accession>
<dbReference type="GO" id="GO:0034314">
    <property type="term" value="P:Arp2/3 complex-mediated actin nucleation"/>
    <property type="evidence" value="ECO:0007669"/>
    <property type="project" value="InterPro"/>
</dbReference>
<evidence type="ECO:0000256" key="2">
    <source>
        <dbReference type="ARBA" id="ARBA00007192"/>
    </source>
</evidence>